<feature type="region of interest" description="Disordered" evidence="1">
    <location>
        <begin position="197"/>
        <end position="231"/>
    </location>
</feature>
<dbReference type="AlphaFoldDB" id="X6LZK9"/>
<name>X6LZK9_RETFI</name>
<proteinExistence type="predicted"/>
<gene>
    <name evidence="2" type="ORF">RFI_30343</name>
</gene>
<feature type="compositionally biased region" description="Low complexity" evidence="1">
    <location>
        <begin position="168"/>
        <end position="182"/>
    </location>
</feature>
<evidence type="ECO:0000313" key="2">
    <source>
        <dbReference type="EMBL" id="ETO07049.1"/>
    </source>
</evidence>
<feature type="compositionally biased region" description="Low complexity" evidence="1">
    <location>
        <begin position="219"/>
        <end position="231"/>
    </location>
</feature>
<protein>
    <submittedName>
        <fullName evidence="2">Centrosomal protein</fullName>
    </submittedName>
</protein>
<organism evidence="2 3">
    <name type="scientific">Reticulomyxa filosa</name>
    <dbReference type="NCBI Taxonomy" id="46433"/>
    <lineage>
        <taxon>Eukaryota</taxon>
        <taxon>Sar</taxon>
        <taxon>Rhizaria</taxon>
        <taxon>Retaria</taxon>
        <taxon>Foraminifera</taxon>
        <taxon>Monothalamids</taxon>
        <taxon>Reticulomyxidae</taxon>
        <taxon>Reticulomyxa</taxon>
    </lineage>
</organism>
<feature type="region of interest" description="Disordered" evidence="1">
    <location>
        <begin position="154"/>
        <end position="184"/>
    </location>
</feature>
<dbReference type="EMBL" id="ASPP01026559">
    <property type="protein sequence ID" value="ETO07049.1"/>
    <property type="molecule type" value="Genomic_DNA"/>
</dbReference>
<dbReference type="Proteomes" id="UP000023152">
    <property type="component" value="Unassembled WGS sequence"/>
</dbReference>
<feature type="non-terminal residue" evidence="2">
    <location>
        <position position="319"/>
    </location>
</feature>
<evidence type="ECO:0000313" key="3">
    <source>
        <dbReference type="Proteomes" id="UP000023152"/>
    </source>
</evidence>
<sequence>KPELRAKDRIGYEALRWAVLSTNQDISQRAFHVYRQLLNPLNHASVKVVLLILVGSIDQWENASKYQKNRQTVPKEFHECMRILDTLLKMAHALKQQQLLHEHPALFWAGIALLRANARNDNESELFDRGLELVGMNLDQAQNPQYFVEMEDWEARDEDANEDRRSVNTNTNNNNNNNNNNINKEKANENATKKLARDCTLQMQTVKRRKKLAPLSSKNNADINNINANDNAIPPDDLLLLKQSNSLTGDGNEQDMRETQYAAPMEDVYNNAGTNERDAEMEMEMQMEAAERDGLPEKFWNYCEEWTPRFEGVQQYLLQ</sequence>
<comment type="caution">
    <text evidence="2">The sequence shown here is derived from an EMBL/GenBank/DDBJ whole genome shotgun (WGS) entry which is preliminary data.</text>
</comment>
<evidence type="ECO:0000256" key="1">
    <source>
        <dbReference type="SAM" id="MobiDB-lite"/>
    </source>
</evidence>
<accession>X6LZK9</accession>
<reference evidence="2 3" key="1">
    <citation type="journal article" date="2013" name="Curr. Biol.">
        <title>The Genome of the Foraminiferan Reticulomyxa filosa.</title>
        <authorList>
            <person name="Glockner G."/>
            <person name="Hulsmann N."/>
            <person name="Schleicher M."/>
            <person name="Noegel A.A."/>
            <person name="Eichinger L."/>
            <person name="Gallinger C."/>
            <person name="Pawlowski J."/>
            <person name="Sierra R."/>
            <person name="Euteneuer U."/>
            <person name="Pillet L."/>
            <person name="Moustafa A."/>
            <person name="Platzer M."/>
            <person name="Groth M."/>
            <person name="Szafranski K."/>
            <person name="Schliwa M."/>
        </authorList>
    </citation>
    <scope>NUCLEOTIDE SEQUENCE [LARGE SCALE GENOMIC DNA]</scope>
</reference>
<keyword evidence="3" id="KW-1185">Reference proteome</keyword>
<feature type="non-terminal residue" evidence="2">
    <location>
        <position position="1"/>
    </location>
</feature>